<keyword evidence="2" id="KW-0238">DNA-binding</keyword>
<evidence type="ECO:0000256" key="3">
    <source>
        <dbReference type="ARBA" id="ARBA00023163"/>
    </source>
</evidence>
<comment type="caution">
    <text evidence="5">The sequence shown here is derived from an EMBL/GenBank/DDBJ whole genome shotgun (WGS) entry which is preliminary data.</text>
</comment>
<dbReference type="InterPro" id="IPR009057">
    <property type="entry name" value="Homeodomain-like_sf"/>
</dbReference>
<dbReference type="PANTHER" id="PTHR43280:SF28">
    <property type="entry name" value="HTH-TYPE TRANSCRIPTIONAL ACTIVATOR RHAS"/>
    <property type="match status" value="1"/>
</dbReference>
<dbReference type="InterPro" id="IPR018062">
    <property type="entry name" value="HTH_AraC-typ_CS"/>
</dbReference>
<reference evidence="5" key="2">
    <citation type="journal article" date="2021" name="PeerJ">
        <title>Extensive microbial diversity within the chicken gut microbiome revealed by metagenomics and culture.</title>
        <authorList>
            <person name="Gilroy R."/>
            <person name="Ravi A."/>
            <person name="Getino M."/>
            <person name="Pursley I."/>
            <person name="Horton D.L."/>
            <person name="Alikhan N.F."/>
            <person name="Baker D."/>
            <person name="Gharbi K."/>
            <person name="Hall N."/>
            <person name="Watson M."/>
            <person name="Adriaenssens E.M."/>
            <person name="Foster-Nyarko E."/>
            <person name="Jarju S."/>
            <person name="Secka A."/>
            <person name="Antonio M."/>
            <person name="Oren A."/>
            <person name="Chaudhuri R.R."/>
            <person name="La Ragione R."/>
            <person name="Hildebrand F."/>
            <person name="Pallen M.J."/>
        </authorList>
    </citation>
    <scope>NUCLEOTIDE SEQUENCE</scope>
    <source>
        <strain evidence="5">CHK176-6737</strain>
    </source>
</reference>
<protein>
    <submittedName>
        <fullName evidence="5">Helix-turn-helix domain-containing protein</fullName>
    </submittedName>
</protein>
<evidence type="ECO:0000256" key="2">
    <source>
        <dbReference type="ARBA" id="ARBA00023125"/>
    </source>
</evidence>
<dbReference type="EMBL" id="DVNM01000045">
    <property type="protein sequence ID" value="HIU69912.1"/>
    <property type="molecule type" value="Genomic_DNA"/>
</dbReference>
<feature type="domain" description="HTH araC/xylS-type" evidence="4">
    <location>
        <begin position="148"/>
        <end position="245"/>
    </location>
</feature>
<dbReference type="InterPro" id="IPR018060">
    <property type="entry name" value="HTH_AraC"/>
</dbReference>
<gene>
    <name evidence="5" type="ORF">IAD23_08150</name>
</gene>
<keyword evidence="3" id="KW-0804">Transcription</keyword>
<dbReference type="PROSITE" id="PS00041">
    <property type="entry name" value="HTH_ARAC_FAMILY_1"/>
    <property type="match status" value="1"/>
</dbReference>
<evidence type="ECO:0000259" key="4">
    <source>
        <dbReference type="PROSITE" id="PS01124"/>
    </source>
</evidence>
<dbReference type="PROSITE" id="PS01124">
    <property type="entry name" value="HTH_ARAC_FAMILY_2"/>
    <property type="match status" value="1"/>
</dbReference>
<dbReference type="GO" id="GO:0043565">
    <property type="term" value="F:sequence-specific DNA binding"/>
    <property type="evidence" value="ECO:0007669"/>
    <property type="project" value="InterPro"/>
</dbReference>
<dbReference type="Gene3D" id="1.10.10.60">
    <property type="entry name" value="Homeodomain-like"/>
    <property type="match status" value="2"/>
</dbReference>
<evidence type="ECO:0000256" key="1">
    <source>
        <dbReference type="ARBA" id="ARBA00023015"/>
    </source>
</evidence>
<dbReference type="Pfam" id="PF12833">
    <property type="entry name" value="HTH_18"/>
    <property type="match status" value="1"/>
</dbReference>
<keyword evidence="1" id="KW-0805">Transcription regulation</keyword>
<dbReference type="SUPFAM" id="SSF46689">
    <property type="entry name" value="Homeodomain-like"/>
    <property type="match status" value="2"/>
</dbReference>
<evidence type="ECO:0000313" key="5">
    <source>
        <dbReference type="EMBL" id="HIU69912.1"/>
    </source>
</evidence>
<dbReference type="Proteomes" id="UP000824125">
    <property type="component" value="Unassembled WGS sequence"/>
</dbReference>
<dbReference type="SMART" id="SM00342">
    <property type="entry name" value="HTH_ARAC"/>
    <property type="match status" value="1"/>
</dbReference>
<reference evidence="5" key="1">
    <citation type="submission" date="2020-10" db="EMBL/GenBank/DDBJ databases">
        <authorList>
            <person name="Gilroy R."/>
        </authorList>
    </citation>
    <scope>NUCLEOTIDE SEQUENCE</scope>
    <source>
        <strain evidence="5">CHK176-6737</strain>
    </source>
</reference>
<accession>A0A9D1MWL1</accession>
<evidence type="ECO:0000313" key="6">
    <source>
        <dbReference type="Proteomes" id="UP000824125"/>
    </source>
</evidence>
<dbReference type="AlphaFoldDB" id="A0A9D1MWL1"/>
<dbReference type="PANTHER" id="PTHR43280">
    <property type="entry name" value="ARAC-FAMILY TRANSCRIPTIONAL REGULATOR"/>
    <property type="match status" value="1"/>
</dbReference>
<sequence length="248" mass="28574">MQKLEMDSIKMVPKKKRFEQQDFEFIHTPYETEEALYACVENGDLHGAEEVLEHLVQENVVIGRMSNDDLKQMQYWGVCCIALATRHAIRGGMHEAAAFRFSDECILQVDAMTRAEEILPFLLQKLFEITTLVHEIRTQNRPLGKTVRRAMYFIEVSVFKPIKTSDVAAFCSLSADYLGRQFKKETGKTIGQYIAEARLQEARRMLRRGHPISETAYQLQFCSESYFIALYKKRFGKTPKQEAAGADQ</sequence>
<organism evidence="5 6">
    <name type="scientific">Candidatus Scybalenecus merdavium</name>
    <dbReference type="NCBI Taxonomy" id="2840939"/>
    <lineage>
        <taxon>Bacteria</taxon>
        <taxon>Bacillati</taxon>
        <taxon>Bacillota</taxon>
        <taxon>Clostridia</taxon>
        <taxon>Eubacteriales</taxon>
        <taxon>Oscillospiraceae</taxon>
        <taxon>Oscillospiraceae incertae sedis</taxon>
        <taxon>Candidatus Scybalenecus</taxon>
    </lineage>
</organism>
<name>A0A9D1MWL1_9FIRM</name>
<proteinExistence type="predicted"/>
<dbReference type="GO" id="GO:0003700">
    <property type="term" value="F:DNA-binding transcription factor activity"/>
    <property type="evidence" value="ECO:0007669"/>
    <property type="project" value="InterPro"/>
</dbReference>